<evidence type="ECO:0000313" key="1">
    <source>
        <dbReference type="EMBL" id="VDO55145.1"/>
    </source>
</evidence>
<accession>A0A183HLH8</accession>
<dbReference type="STRING" id="387005.A0A183HLH8"/>
<dbReference type="Proteomes" id="UP000267606">
    <property type="component" value="Unassembled WGS sequence"/>
</dbReference>
<keyword evidence="2" id="KW-1185">Reference proteome</keyword>
<gene>
    <name evidence="1" type="ORF">OFLC_LOCUS8338</name>
</gene>
<reference evidence="3" key="1">
    <citation type="submission" date="2016-06" db="UniProtKB">
        <authorList>
            <consortium name="WormBaseParasite"/>
        </authorList>
    </citation>
    <scope>IDENTIFICATION</scope>
</reference>
<name>A0A183HLH8_9BILA</name>
<proteinExistence type="predicted"/>
<protein>
    <submittedName>
        <fullName evidence="3">Product</fullName>
    </submittedName>
</protein>
<evidence type="ECO:0000313" key="2">
    <source>
        <dbReference type="Proteomes" id="UP000267606"/>
    </source>
</evidence>
<evidence type="ECO:0000313" key="3">
    <source>
        <dbReference type="WBParaSite" id="OFLC_0000833901-mRNA-1"/>
    </source>
</evidence>
<sequence length="109" mass="12805">FSRFLNLLKFTIQIFKYATSSTTINLLTYTLPLIFDSRKCSFFRHPRYRSLWSNDEAISCWQFIKTIIGYNNCEAIIFVFLGLSTVSKKHNWDSVFIVTTLIACLKMIE</sequence>
<organism evidence="3">
    <name type="scientific">Onchocerca flexuosa</name>
    <dbReference type="NCBI Taxonomy" id="387005"/>
    <lineage>
        <taxon>Eukaryota</taxon>
        <taxon>Metazoa</taxon>
        <taxon>Ecdysozoa</taxon>
        <taxon>Nematoda</taxon>
        <taxon>Chromadorea</taxon>
        <taxon>Rhabditida</taxon>
        <taxon>Spirurina</taxon>
        <taxon>Spiruromorpha</taxon>
        <taxon>Filarioidea</taxon>
        <taxon>Onchocercidae</taxon>
        <taxon>Onchocerca</taxon>
    </lineage>
</organism>
<dbReference type="EMBL" id="UZAJ01009327">
    <property type="protein sequence ID" value="VDO55145.1"/>
    <property type="molecule type" value="Genomic_DNA"/>
</dbReference>
<dbReference type="WBParaSite" id="OFLC_0000833901-mRNA-1">
    <property type="protein sequence ID" value="OFLC_0000833901-mRNA-1"/>
    <property type="gene ID" value="OFLC_0000833901"/>
</dbReference>
<reference evidence="1 2" key="2">
    <citation type="submission" date="2018-11" db="EMBL/GenBank/DDBJ databases">
        <authorList>
            <consortium name="Pathogen Informatics"/>
        </authorList>
    </citation>
    <scope>NUCLEOTIDE SEQUENCE [LARGE SCALE GENOMIC DNA]</scope>
</reference>
<dbReference type="AlphaFoldDB" id="A0A183HLH8"/>